<dbReference type="InterPro" id="IPR023210">
    <property type="entry name" value="NADP_OxRdtase_dom"/>
</dbReference>
<dbReference type="InterPro" id="IPR036812">
    <property type="entry name" value="NAD(P)_OxRdtase_dom_sf"/>
</dbReference>
<evidence type="ECO:0000313" key="5">
    <source>
        <dbReference type="EMBL" id="MFC6196847.1"/>
    </source>
</evidence>
<accession>A0ABW1S630</accession>
<comment type="similarity">
    <text evidence="1">Belongs to the aldo/keto reductase family.</text>
</comment>
<dbReference type="PIRSF" id="PIRSF000097">
    <property type="entry name" value="AKR"/>
    <property type="match status" value="1"/>
</dbReference>
<keyword evidence="6" id="KW-1185">Reference proteome</keyword>
<dbReference type="EMBL" id="JBHSSW010000003">
    <property type="protein sequence ID" value="MFC6196847.1"/>
    <property type="molecule type" value="Genomic_DNA"/>
</dbReference>
<dbReference type="Gene3D" id="3.20.20.100">
    <property type="entry name" value="NADP-dependent oxidoreductase domain"/>
    <property type="match status" value="1"/>
</dbReference>
<organism evidence="5 6">
    <name type="scientific">Ponticaulis profundi</name>
    <dbReference type="NCBI Taxonomy" id="2665222"/>
    <lineage>
        <taxon>Bacteria</taxon>
        <taxon>Pseudomonadati</taxon>
        <taxon>Pseudomonadota</taxon>
        <taxon>Alphaproteobacteria</taxon>
        <taxon>Hyphomonadales</taxon>
        <taxon>Hyphomonadaceae</taxon>
        <taxon>Ponticaulis</taxon>
    </lineage>
</organism>
<dbReference type="PANTHER" id="PTHR43827:SF3">
    <property type="entry name" value="NADP-DEPENDENT OXIDOREDUCTASE DOMAIN-CONTAINING PROTEIN"/>
    <property type="match status" value="1"/>
</dbReference>
<dbReference type="SUPFAM" id="SSF51430">
    <property type="entry name" value="NAD(P)-linked oxidoreductase"/>
    <property type="match status" value="1"/>
</dbReference>
<name>A0ABW1S630_9PROT</name>
<gene>
    <name evidence="5" type="ORF">ACFQDM_02085</name>
</gene>
<evidence type="ECO:0000256" key="1">
    <source>
        <dbReference type="ARBA" id="ARBA00007905"/>
    </source>
</evidence>
<evidence type="ECO:0000256" key="3">
    <source>
        <dbReference type="ARBA" id="ARBA00023002"/>
    </source>
</evidence>
<protein>
    <submittedName>
        <fullName evidence="5">Aldo/keto reductase</fullName>
    </submittedName>
</protein>
<dbReference type="RefSeq" id="WP_377374796.1">
    <property type="nucleotide sequence ID" value="NZ_JBHSSW010000003.1"/>
</dbReference>
<dbReference type="PROSITE" id="PS00798">
    <property type="entry name" value="ALDOKETO_REDUCTASE_1"/>
    <property type="match status" value="1"/>
</dbReference>
<evidence type="ECO:0000313" key="6">
    <source>
        <dbReference type="Proteomes" id="UP001596303"/>
    </source>
</evidence>
<dbReference type="InterPro" id="IPR018170">
    <property type="entry name" value="Aldo/ket_reductase_CS"/>
</dbReference>
<dbReference type="PRINTS" id="PR00069">
    <property type="entry name" value="ALDKETRDTASE"/>
</dbReference>
<keyword evidence="2" id="KW-0521">NADP</keyword>
<dbReference type="Proteomes" id="UP001596303">
    <property type="component" value="Unassembled WGS sequence"/>
</dbReference>
<dbReference type="CDD" id="cd19140">
    <property type="entry name" value="AKR_AKR3F3"/>
    <property type="match status" value="1"/>
</dbReference>
<dbReference type="PROSITE" id="PS00062">
    <property type="entry name" value="ALDOKETO_REDUCTASE_2"/>
    <property type="match status" value="1"/>
</dbReference>
<dbReference type="Pfam" id="PF00248">
    <property type="entry name" value="Aldo_ket_red"/>
    <property type="match status" value="1"/>
</dbReference>
<sequence>MTLTTKHFGTEIPSVGFGTWQLKGDTAHHCVLEALNAGYRHIDTAQAYQNEEYVGRGLRDANVPRDEYFLTTKVWMSQYRNGDLQESAKASLKRLGVDHVDLLLLHWPDDQIPLSETIGALNDARDQGLTKHIGVSNFTATQFDEVVKLSEAPIMVNQVEYHPFLDQSLMIETTKTHGAAMTAYCPLAQGKVIDNPVIAEIAAKHNRHPTQIVMRWFVQQPGVIAIPRSSTPEHIRNNNDIHDFGLDADDMARISKLRQEDTRLVAPSWAPNWDEPLAA</sequence>
<evidence type="ECO:0000256" key="2">
    <source>
        <dbReference type="ARBA" id="ARBA00022857"/>
    </source>
</evidence>
<feature type="domain" description="NADP-dependent oxidoreductase" evidence="4">
    <location>
        <begin position="15"/>
        <end position="257"/>
    </location>
</feature>
<dbReference type="InterPro" id="IPR020471">
    <property type="entry name" value="AKR"/>
</dbReference>
<reference evidence="6" key="1">
    <citation type="journal article" date="2019" name="Int. J. Syst. Evol. Microbiol.">
        <title>The Global Catalogue of Microorganisms (GCM) 10K type strain sequencing project: providing services to taxonomists for standard genome sequencing and annotation.</title>
        <authorList>
            <consortium name="The Broad Institute Genomics Platform"/>
            <consortium name="The Broad Institute Genome Sequencing Center for Infectious Disease"/>
            <person name="Wu L."/>
            <person name="Ma J."/>
        </authorList>
    </citation>
    <scope>NUCLEOTIDE SEQUENCE [LARGE SCALE GENOMIC DNA]</scope>
    <source>
        <strain evidence="6">CGMCC-1.15741</strain>
    </source>
</reference>
<evidence type="ECO:0000259" key="4">
    <source>
        <dbReference type="Pfam" id="PF00248"/>
    </source>
</evidence>
<dbReference type="PANTHER" id="PTHR43827">
    <property type="entry name" value="2,5-DIKETO-D-GLUCONIC ACID REDUCTASE"/>
    <property type="match status" value="1"/>
</dbReference>
<proteinExistence type="inferred from homology"/>
<keyword evidence="3" id="KW-0560">Oxidoreductase</keyword>
<comment type="caution">
    <text evidence="5">The sequence shown here is derived from an EMBL/GenBank/DDBJ whole genome shotgun (WGS) entry which is preliminary data.</text>
</comment>